<dbReference type="GO" id="GO:0016020">
    <property type="term" value="C:membrane"/>
    <property type="evidence" value="ECO:0007669"/>
    <property type="project" value="UniProtKB-SubCell"/>
</dbReference>
<dbReference type="InterPro" id="IPR051694">
    <property type="entry name" value="Immunoregulatory_rcpt-like"/>
</dbReference>
<keyword evidence="2 6" id="KW-0812">Transmembrane</keyword>
<evidence type="ECO:0000313" key="7">
    <source>
        <dbReference type="EMBL" id="KAF2109292.1"/>
    </source>
</evidence>
<keyword evidence="8" id="KW-1185">Reference proteome</keyword>
<organism evidence="7 8">
    <name type="scientific">Lophiotrema nucula</name>
    <dbReference type="NCBI Taxonomy" id="690887"/>
    <lineage>
        <taxon>Eukaryota</taxon>
        <taxon>Fungi</taxon>
        <taxon>Dikarya</taxon>
        <taxon>Ascomycota</taxon>
        <taxon>Pezizomycotina</taxon>
        <taxon>Dothideomycetes</taxon>
        <taxon>Pleosporomycetidae</taxon>
        <taxon>Pleosporales</taxon>
        <taxon>Lophiotremataceae</taxon>
        <taxon>Lophiotrema</taxon>
    </lineage>
</organism>
<dbReference type="OrthoDB" id="5344815at2759"/>
<dbReference type="AlphaFoldDB" id="A0A6A5YQC9"/>
<feature type="region of interest" description="Disordered" evidence="5">
    <location>
        <begin position="177"/>
        <end position="221"/>
    </location>
</feature>
<keyword evidence="3 6" id="KW-1133">Transmembrane helix</keyword>
<accession>A0A6A5YQC9</accession>
<keyword evidence="4 6" id="KW-0472">Membrane</keyword>
<evidence type="ECO:0000256" key="6">
    <source>
        <dbReference type="SAM" id="Phobius"/>
    </source>
</evidence>
<dbReference type="InterPro" id="IPR035992">
    <property type="entry name" value="Ricin_B-like_lectins"/>
</dbReference>
<evidence type="ECO:0000256" key="2">
    <source>
        <dbReference type="ARBA" id="ARBA00022692"/>
    </source>
</evidence>
<sequence length="286" mass="30435">MMRPFIQLRQAQNSFDPNSYYTFHNDVYPKNTISAGVEQSSNGVINMTQEQSFSSSENWQLYYQQGRYFIRNYDYGAGYQLGLDKASLSVPRLMQSSGELGQQWTLAKADGGLWKVTNGLLGNDTALGLSGHNTVPGMQPSEDGTSWSISLNPSAGAPQDKAMLKDVANFEVVPSSSSSKAVPSATSTSISFSTTSESATPTHSSITASASSSSASASKGTSVSPGAIAGIVVGAVLLLVVLGLVTYHFLSRRKQRKEVTELGGLAVQPPSEKYAQAHVQHPVELG</sequence>
<gene>
    <name evidence="7" type="ORF">BDV96DRAFT_244394</name>
</gene>
<evidence type="ECO:0000256" key="3">
    <source>
        <dbReference type="ARBA" id="ARBA00022989"/>
    </source>
</evidence>
<name>A0A6A5YQC9_9PLEO</name>
<comment type="subcellular location">
    <subcellularLocation>
        <location evidence="1">Membrane</location>
        <topology evidence="1">Single-pass membrane protein</topology>
    </subcellularLocation>
</comment>
<protein>
    <submittedName>
        <fullName evidence="7">Uncharacterized protein</fullName>
    </submittedName>
</protein>
<dbReference type="GO" id="GO:0071944">
    <property type="term" value="C:cell periphery"/>
    <property type="evidence" value="ECO:0007669"/>
    <property type="project" value="UniProtKB-ARBA"/>
</dbReference>
<evidence type="ECO:0000256" key="1">
    <source>
        <dbReference type="ARBA" id="ARBA00004167"/>
    </source>
</evidence>
<evidence type="ECO:0000313" key="8">
    <source>
        <dbReference type="Proteomes" id="UP000799770"/>
    </source>
</evidence>
<dbReference type="Proteomes" id="UP000799770">
    <property type="component" value="Unassembled WGS sequence"/>
</dbReference>
<dbReference type="SUPFAM" id="SSF50370">
    <property type="entry name" value="Ricin B-like lectins"/>
    <property type="match status" value="1"/>
</dbReference>
<reference evidence="7" key="1">
    <citation type="journal article" date="2020" name="Stud. Mycol.">
        <title>101 Dothideomycetes genomes: a test case for predicting lifestyles and emergence of pathogens.</title>
        <authorList>
            <person name="Haridas S."/>
            <person name="Albert R."/>
            <person name="Binder M."/>
            <person name="Bloem J."/>
            <person name="Labutti K."/>
            <person name="Salamov A."/>
            <person name="Andreopoulos B."/>
            <person name="Baker S."/>
            <person name="Barry K."/>
            <person name="Bills G."/>
            <person name="Bluhm B."/>
            <person name="Cannon C."/>
            <person name="Castanera R."/>
            <person name="Culley D."/>
            <person name="Daum C."/>
            <person name="Ezra D."/>
            <person name="Gonzalez J."/>
            <person name="Henrissat B."/>
            <person name="Kuo A."/>
            <person name="Liang C."/>
            <person name="Lipzen A."/>
            <person name="Lutzoni F."/>
            <person name="Magnuson J."/>
            <person name="Mondo S."/>
            <person name="Nolan M."/>
            <person name="Ohm R."/>
            <person name="Pangilinan J."/>
            <person name="Park H.-J."/>
            <person name="Ramirez L."/>
            <person name="Alfaro M."/>
            <person name="Sun H."/>
            <person name="Tritt A."/>
            <person name="Yoshinaga Y."/>
            <person name="Zwiers L.-H."/>
            <person name="Turgeon B."/>
            <person name="Goodwin S."/>
            <person name="Spatafora J."/>
            <person name="Crous P."/>
            <person name="Grigoriev I."/>
        </authorList>
    </citation>
    <scope>NUCLEOTIDE SEQUENCE</scope>
    <source>
        <strain evidence="7">CBS 627.86</strain>
    </source>
</reference>
<evidence type="ECO:0000256" key="4">
    <source>
        <dbReference type="ARBA" id="ARBA00023136"/>
    </source>
</evidence>
<proteinExistence type="predicted"/>
<dbReference type="PANTHER" id="PTHR15549">
    <property type="entry name" value="PAIRED IMMUNOGLOBULIN-LIKE TYPE 2 RECEPTOR"/>
    <property type="match status" value="1"/>
</dbReference>
<dbReference type="EMBL" id="ML977343">
    <property type="protein sequence ID" value="KAF2109292.1"/>
    <property type="molecule type" value="Genomic_DNA"/>
</dbReference>
<evidence type="ECO:0000256" key="5">
    <source>
        <dbReference type="SAM" id="MobiDB-lite"/>
    </source>
</evidence>
<feature type="transmembrane region" description="Helical" evidence="6">
    <location>
        <begin position="227"/>
        <end position="250"/>
    </location>
</feature>